<keyword evidence="3" id="KW-1185">Reference proteome</keyword>
<reference evidence="2" key="2">
    <citation type="submission" date="2021-03" db="UniProtKB">
        <authorList>
            <consortium name="EnsemblPlants"/>
        </authorList>
    </citation>
    <scope>IDENTIFICATION</scope>
</reference>
<reference evidence="2" key="1">
    <citation type="submission" date="2018-11" db="EMBL/GenBank/DDBJ databases">
        <authorList>
            <person name="Grassa J C."/>
        </authorList>
    </citation>
    <scope>NUCLEOTIDE SEQUENCE [LARGE SCALE GENOMIC DNA]</scope>
</reference>
<evidence type="ECO:0000313" key="3">
    <source>
        <dbReference type="Proteomes" id="UP000596661"/>
    </source>
</evidence>
<dbReference type="EMBL" id="UZAU01000709">
    <property type="status" value="NOT_ANNOTATED_CDS"/>
    <property type="molecule type" value="Genomic_DNA"/>
</dbReference>
<dbReference type="AlphaFoldDB" id="A0A803Q8I0"/>
<feature type="domain" description="Reverse transcriptase zinc-binding" evidence="1">
    <location>
        <begin position="80"/>
        <end position="167"/>
    </location>
</feature>
<accession>A0A803Q8I0</accession>
<organism evidence="2 3">
    <name type="scientific">Cannabis sativa</name>
    <name type="common">Hemp</name>
    <name type="synonym">Marijuana</name>
    <dbReference type="NCBI Taxonomy" id="3483"/>
    <lineage>
        <taxon>Eukaryota</taxon>
        <taxon>Viridiplantae</taxon>
        <taxon>Streptophyta</taxon>
        <taxon>Embryophyta</taxon>
        <taxon>Tracheophyta</taxon>
        <taxon>Spermatophyta</taxon>
        <taxon>Magnoliopsida</taxon>
        <taxon>eudicotyledons</taxon>
        <taxon>Gunneridae</taxon>
        <taxon>Pentapetalae</taxon>
        <taxon>rosids</taxon>
        <taxon>fabids</taxon>
        <taxon>Rosales</taxon>
        <taxon>Cannabaceae</taxon>
        <taxon>Cannabis</taxon>
    </lineage>
</organism>
<evidence type="ECO:0000313" key="2">
    <source>
        <dbReference type="EnsemblPlants" id="cds.evm.model.08.1382"/>
    </source>
</evidence>
<dbReference type="EnsemblPlants" id="evm.model.08.1382">
    <property type="protein sequence ID" value="cds.evm.model.08.1382"/>
    <property type="gene ID" value="evm.TU.08.1382"/>
</dbReference>
<evidence type="ECO:0000259" key="1">
    <source>
        <dbReference type="Pfam" id="PF13966"/>
    </source>
</evidence>
<dbReference type="Pfam" id="PF13966">
    <property type="entry name" value="zf-RVT"/>
    <property type="match status" value="1"/>
</dbReference>
<dbReference type="InterPro" id="IPR026960">
    <property type="entry name" value="RVT-Znf"/>
</dbReference>
<sequence length="179" mass="20744">MEDLRPSSLTTGDHKSRPLLDTTQGANLVHYFINENLTWNETWIKQWFGANVAKHIINIGLPAHHQKDSWFWLGEESGVFTIKSAYHLVKKNTVINHPIWQWKVLWNTPIHARLKLLGWQILSNALLTREKLALAFPIFSNHCPICDECVESSLHLFWKCSFAKALWFGSLWGIRTDSI</sequence>
<dbReference type="Proteomes" id="UP000596661">
    <property type="component" value="Chromosome 8"/>
</dbReference>
<name>A0A803Q8I0_CANSA</name>
<proteinExistence type="predicted"/>
<dbReference type="Gramene" id="evm.model.08.1382">
    <property type="protein sequence ID" value="cds.evm.model.08.1382"/>
    <property type="gene ID" value="evm.TU.08.1382"/>
</dbReference>
<protein>
    <recommendedName>
        <fullName evidence="1">Reverse transcriptase zinc-binding domain-containing protein</fullName>
    </recommendedName>
</protein>